<dbReference type="InterPro" id="IPR045060">
    <property type="entry name" value="Phe-tRNA-ligase_IIc_bsu"/>
</dbReference>
<dbReference type="Gene3D" id="2.40.50.140">
    <property type="entry name" value="Nucleic acid-binding proteins"/>
    <property type="match status" value="1"/>
</dbReference>
<dbReference type="CDD" id="cd02796">
    <property type="entry name" value="tRNA_bind_bactPheRS"/>
    <property type="match status" value="1"/>
</dbReference>
<dbReference type="GO" id="GO:0016740">
    <property type="term" value="F:transferase activity"/>
    <property type="evidence" value="ECO:0007669"/>
    <property type="project" value="UniProtKB-ARBA"/>
</dbReference>
<keyword evidence="8 15" id="KW-0547">Nucleotide-binding</keyword>
<dbReference type="SMART" id="SM00896">
    <property type="entry name" value="FDX-ACB"/>
    <property type="match status" value="1"/>
</dbReference>
<keyword evidence="5 16" id="KW-0820">tRNA-binding</keyword>
<keyword evidence="4 15" id="KW-0963">Cytoplasm</keyword>
<dbReference type="PANTHER" id="PTHR10947:SF0">
    <property type="entry name" value="PHENYLALANINE--TRNA LIGASE BETA SUBUNIT"/>
    <property type="match status" value="1"/>
</dbReference>
<feature type="binding site" evidence="15">
    <location>
        <position position="473"/>
    </location>
    <ligand>
        <name>Mg(2+)</name>
        <dbReference type="ChEBI" id="CHEBI:18420"/>
        <note>shared with alpha subunit</note>
    </ligand>
</feature>
<protein>
    <recommendedName>
        <fullName evidence="15">Phenylalanine--tRNA ligase beta subunit</fullName>
        <ecNumber evidence="15">6.1.1.20</ecNumber>
    </recommendedName>
    <alternativeName>
        <fullName evidence="15">Phenylalanyl-tRNA synthetase beta subunit</fullName>
        <shortName evidence="15">PheRS</shortName>
    </alternativeName>
</protein>
<dbReference type="EC" id="6.1.1.20" evidence="15"/>
<dbReference type="InterPro" id="IPR020825">
    <property type="entry name" value="Phe-tRNA_synthase-like_B3/B4"/>
</dbReference>
<keyword evidence="9 15" id="KW-0067">ATP-binding</keyword>
<feature type="binding site" evidence="15">
    <location>
        <position position="470"/>
    </location>
    <ligand>
        <name>Mg(2+)</name>
        <dbReference type="ChEBI" id="CHEBI:18420"/>
        <note>shared with alpha subunit</note>
    </ligand>
</feature>
<evidence type="ECO:0000256" key="4">
    <source>
        <dbReference type="ARBA" id="ARBA00022490"/>
    </source>
</evidence>
<evidence type="ECO:0000256" key="15">
    <source>
        <dbReference type="HAMAP-Rule" id="MF_00283"/>
    </source>
</evidence>
<dbReference type="FunFam" id="3.50.40.10:FF:000001">
    <property type="entry name" value="Phenylalanine--tRNA ligase beta subunit"/>
    <property type="match status" value="1"/>
</dbReference>
<dbReference type="Gene3D" id="3.50.40.10">
    <property type="entry name" value="Phenylalanyl-trna Synthetase, Chain B, domain 3"/>
    <property type="match status" value="1"/>
</dbReference>
<dbReference type="InterPro" id="IPR012340">
    <property type="entry name" value="NA-bd_OB-fold"/>
</dbReference>
<feature type="binding site" evidence="15">
    <location>
        <position position="474"/>
    </location>
    <ligand>
        <name>Mg(2+)</name>
        <dbReference type="ChEBI" id="CHEBI:18420"/>
        <note>shared with alpha subunit</note>
    </ligand>
</feature>
<evidence type="ECO:0000313" key="20">
    <source>
        <dbReference type="EMBL" id="SEO77534.1"/>
    </source>
</evidence>
<keyword evidence="21" id="KW-1185">Reference proteome</keyword>
<dbReference type="GO" id="GO:0000287">
    <property type="term" value="F:magnesium ion binding"/>
    <property type="evidence" value="ECO:0007669"/>
    <property type="project" value="UniProtKB-UniRule"/>
</dbReference>
<dbReference type="InterPro" id="IPR005147">
    <property type="entry name" value="tRNA_synthase_B5-dom"/>
</dbReference>
<dbReference type="AlphaFoldDB" id="A0A1H8SGQ3"/>
<dbReference type="SUPFAM" id="SSF50249">
    <property type="entry name" value="Nucleic acid-binding proteins"/>
    <property type="match status" value="1"/>
</dbReference>
<organism evidence="20 21">
    <name type="scientific">Propionispora vibrioides</name>
    <dbReference type="NCBI Taxonomy" id="112903"/>
    <lineage>
        <taxon>Bacteria</taxon>
        <taxon>Bacillati</taxon>
        <taxon>Bacillota</taxon>
        <taxon>Negativicutes</taxon>
        <taxon>Selenomonadales</taxon>
        <taxon>Sporomusaceae</taxon>
        <taxon>Propionispora</taxon>
    </lineage>
</organism>
<evidence type="ECO:0000256" key="2">
    <source>
        <dbReference type="ARBA" id="ARBA00008653"/>
    </source>
</evidence>
<dbReference type="PROSITE" id="PS51483">
    <property type="entry name" value="B5"/>
    <property type="match status" value="1"/>
</dbReference>
<dbReference type="SUPFAM" id="SSF54991">
    <property type="entry name" value="Anticodon-binding domain of PheRS"/>
    <property type="match status" value="1"/>
</dbReference>
<dbReference type="Gene3D" id="3.30.70.380">
    <property type="entry name" value="Ferrodoxin-fold anticodon-binding domain"/>
    <property type="match status" value="1"/>
</dbReference>
<keyword evidence="13 15" id="KW-0030">Aminoacyl-tRNA synthetase</keyword>
<feature type="domain" description="TRNA-binding" evidence="17">
    <location>
        <begin position="39"/>
        <end position="154"/>
    </location>
</feature>
<comment type="cofactor">
    <cofactor evidence="15">
        <name>Mg(2+)</name>
        <dbReference type="ChEBI" id="CHEBI:18420"/>
    </cofactor>
    <text evidence="15">Binds 2 magnesium ions per tetramer.</text>
</comment>
<name>A0A1H8SGQ3_9FIRM</name>
<dbReference type="Gene3D" id="3.30.56.10">
    <property type="match status" value="2"/>
</dbReference>
<reference evidence="20 21" key="1">
    <citation type="submission" date="2016-10" db="EMBL/GenBank/DDBJ databases">
        <authorList>
            <person name="de Groot N.N."/>
        </authorList>
    </citation>
    <scope>NUCLEOTIDE SEQUENCE [LARGE SCALE GENOMIC DNA]</scope>
    <source>
        <strain evidence="20 21">DSM 13305</strain>
    </source>
</reference>
<dbReference type="NCBIfam" id="NF045760">
    <property type="entry name" value="YtpR"/>
    <property type="match status" value="1"/>
</dbReference>
<evidence type="ECO:0000256" key="10">
    <source>
        <dbReference type="ARBA" id="ARBA00022842"/>
    </source>
</evidence>
<dbReference type="Pfam" id="PF03483">
    <property type="entry name" value="B3_4"/>
    <property type="match status" value="1"/>
</dbReference>
<comment type="similarity">
    <text evidence="2 15">Belongs to the phenylalanyl-tRNA synthetase beta subunit family. Type 1 subfamily.</text>
</comment>
<evidence type="ECO:0000256" key="13">
    <source>
        <dbReference type="ARBA" id="ARBA00023146"/>
    </source>
</evidence>
<dbReference type="FunFam" id="2.40.50.140:FF:000045">
    <property type="entry name" value="Phenylalanine--tRNA ligase beta subunit"/>
    <property type="match status" value="1"/>
</dbReference>
<dbReference type="SMART" id="SM00873">
    <property type="entry name" value="B3_4"/>
    <property type="match status" value="1"/>
</dbReference>
<dbReference type="PROSITE" id="PS51447">
    <property type="entry name" value="FDX_ACB"/>
    <property type="match status" value="1"/>
</dbReference>
<dbReference type="FunFam" id="3.30.930.10:FF:000022">
    <property type="entry name" value="Phenylalanine--tRNA ligase beta subunit"/>
    <property type="match status" value="1"/>
</dbReference>
<comment type="catalytic activity">
    <reaction evidence="14 15">
        <text>tRNA(Phe) + L-phenylalanine + ATP = L-phenylalanyl-tRNA(Phe) + AMP + diphosphate + H(+)</text>
        <dbReference type="Rhea" id="RHEA:19413"/>
        <dbReference type="Rhea" id="RHEA-COMP:9668"/>
        <dbReference type="Rhea" id="RHEA-COMP:9699"/>
        <dbReference type="ChEBI" id="CHEBI:15378"/>
        <dbReference type="ChEBI" id="CHEBI:30616"/>
        <dbReference type="ChEBI" id="CHEBI:33019"/>
        <dbReference type="ChEBI" id="CHEBI:58095"/>
        <dbReference type="ChEBI" id="CHEBI:78442"/>
        <dbReference type="ChEBI" id="CHEBI:78531"/>
        <dbReference type="ChEBI" id="CHEBI:456215"/>
        <dbReference type="EC" id="6.1.1.20"/>
    </reaction>
</comment>
<evidence type="ECO:0000256" key="6">
    <source>
        <dbReference type="ARBA" id="ARBA00022598"/>
    </source>
</evidence>
<sequence length="814" mass="88367">MRASVKWLKDYIDFKETPEDLADLLTMAGVPVATVEYLGKNIEKVVTGKIVAIESHPNADKLCICKIDVAGGEILTIVTGAKNVQQKDIVPVALVGAELPNGMKIKESKLRGVMSSGMLCSAAELNLDSKLLSAEAKEGIYILPSETPLGVDVRTVLGLDDVVLEFELTANRADCFSILGLVREIAVLTKNSVKKPMLNVKEAAGEKASALFKVDIQEPSLCSRFTARVLKNVKVGPSPDWLRHRLQAAGMRSINNVVDVTNFVMLEMGQPMHAYDYNLLARHTLSVRKANPKERLTTLDGVKRELTEDMLVIADAVQAVGLAGVMGGLATEVSANTQNILLEAASFNGVSIRRTSRSMGLRSEASGRFERGVDTANITRALDRAAQLLEDMGACQVCTGIVDQYPQVVLPKQVVFTAGQINARLGTDIAKKDMLEILKRLEFEIDAPGSADAVTVTVPTWRSDITRAADISEEIARIYGYDRIPSTTPHGNMVRGGQSYLQTIADKVKTTLSGSGFSEIVAFSFTHPGTLDKLNIPADSTLRKTIAIVNPITDDFPLLRTTLLGSMLETVARNLSRKNEDLHLYELGAVYLPETLPPTAGSLPQEPLMLCGALVGNRQEATWNVKKEPVDFYDTKGAVEALLDSLGIENYTIQAGEHPSFHPGKTAIVVKDDTVLGTIGEVHPQVLDGFDINRKVYAFELNVAAIADQAELLTKYRSLPKFPAINRDIAVVLPAEIPVDKVYRTIIDTAGALLTGLKLFDVYTGEQVAAGLRSLAFSLTFRSAEKTLTDEEVEGPYKKVIAALENTLQAKIRS</sequence>
<evidence type="ECO:0000256" key="8">
    <source>
        <dbReference type="ARBA" id="ARBA00022741"/>
    </source>
</evidence>
<dbReference type="Pfam" id="PF17759">
    <property type="entry name" value="tRNA_synthFbeta"/>
    <property type="match status" value="1"/>
</dbReference>
<comment type="subunit">
    <text evidence="3 15">Tetramer of two alpha and two beta subunits.</text>
</comment>
<dbReference type="PROSITE" id="PS50886">
    <property type="entry name" value="TRBD"/>
    <property type="match status" value="1"/>
</dbReference>
<evidence type="ECO:0000259" key="19">
    <source>
        <dbReference type="PROSITE" id="PS51483"/>
    </source>
</evidence>
<evidence type="ECO:0000259" key="17">
    <source>
        <dbReference type="PROSITE" id="PS50886"/>
    </source>
</evidence>
<keyword evidence="6 15" id="KW-0436">Ligase</keyword>
<dbReference type="PANTHER" id="PTHR10947">
    <property type="entry name" value="PHENYLALANYL-TRNA SYNTHETASE BETA CHAIN AND LEUCINE-RICH REPEAT-CONTAINING PROTEIN 47"/>
    <property type="match status" value="1"/>
</dbReference>
<evidence type="ECO:0000256" key="1">
    <source>
        <dbReference type="ARBA" id="ARBA00004496"/>
    </source>
</evidence>
<dbReference type="Proteomes" id="UP000198847">
    <property type="component" value="Unassembled WGS sequence"/>
</dbReference>
<dbReference type="GO" id="GO:0004826">
    <property type="term" value="F:phenylalanine-tRNA ligase activity"/>
    <property type="evidence" value="ECO:0007669"/>
    <property type="project" value="UniProtKB-UniRule"/>
</dbReference>
<evidence type="ECO:0000259" key="18">
    <source>
        <dbReference type="PROSITE" id="PS51447"/>
    </source>
</evidence>
<dbReference type="Pfam" id="PF03147">
    <property type="entry name" value="FDX-ACB"/>
    <property type="match status" value="1"/>
</dbReference>
<keyword evidence="12 15" id="KW-0648">Protein biosynthesis</keyword>
<evidence type="ECO:0000256" key="5">
    <source>
        <dbReference type="ARBA" id="ARBA00022555"/>
    </source>
</evidence>
<dbReference type="EMBL" id="FODY01000005">
    <property type="protein sequence ID" value="SEO77534.1"/>
    <property type="molecule type" value="Genomic_DNA"/>
</dbReference>
<dbReference type="GO" id="GO:0140096">
    <property type="term" value="F:catalytic activity, acting on a protein"/>
    <property type="evidence" value="ECO:0007669"/>
    <property type="project" value="UniProtKB-ARBA"/>
</dbReference>
<dbReference type="InterPro" id="IPR004532">
    <property type="entry name" value="Phe-tRNA-ligase_IIc_bsu_bact"/>
</dbReference>
<dbReference type="CDD" id="cd00769">
    <property type="entry name" value="PheRS_beta_core"/>
    <property type="match status" value="1"/>
</dbReference>
<feature type="binding site" evidence="15">
    <location>
        <position position="464"/>
    </location>
    <ligand>
        <name>Mg(2+)</name>
        <dbReference type="ChEBI" id="CHEBI:18420"/>
        <note>shared with alpha subunit</note>
    </ligand>
</feature>
<keyword evidence="11 16" id="KW-0694">RNA-binding</keyword>
<evidence type="ECO:0000256" key="14">
    <source>
        <dbReference type="ARBA" id="ARBA00049255"/>
    </source>
</evidence>
<evidence type="ECO:0000256" key="3">
    <source>
        <dbReference type="ARBA" id="ARBA00011209"/>
    </source>
</evidence>
<dbReference type="InterPro" id="IPR041616">
    <property type="entry name" value="PheRS_beta_core"/>
</dbReference>
<dbReference type="InterPro" id="IPR005146">
    <property type="entry name" value="B3/B4_tRNA-bd"/>
</dbReference>
<dbReference type="SUPFAM" id="SSF56037">
    <property type="entry name" value="PheT/TilS domain"/>
    <property type="match status" value="1"/>
</dbReference>
<accession>A0A1H8SGQ3</accession>
<dbReference type="InterPro" id="IPR033714">
    <property type="entry name" value="tRNA_bind_bactPheRS"/>
</dbReference>
<dbReference type="GO" id="GO:0000049">
    <property type="term" value="F:tRNA binding"/>
    <property type="evidence" value="ECO:0007669"/>
    <property type="project" value="UniProtKB-UniRule"/>
</dbReference>
<dbReference type="RefSeq" id="WP_091744733.1">
    <property type="nucleotide sequence ID" value="NZ_FODY01000005.1"/>
</dbReference>
<feature type="domain" description="B5" evidence="19">
    <location>
        <begin position="409"/>
        <end position="486"/>
    </location>
</feature>
<dbReference type="GO" id="GO:0006432">
    <property type="term" value="P:phenylalanyl-tRNA aminoacylation"/>
    <property type="evidence" value="ECO:0007669"/>
    <property type="project" value="UniProtKB-UniRule"/>
</dbReference>
<dbReference type="InterPro" id="IPR002547">
    <property type="entry name" value="tRNA-bd_dom"/>
</dbReference>
<dbReference type="NCBIfam" id="TIGR00472">
    <property type="entry name" value="pheT_bact"/>
    <property type="match status" value="1"/>
</dbReference>
<dbReference type="InterPro" id="IPR009061">
    <property type="entry name" value="DNA-bd_dom_put_sf"/>
</dbReference>
<dbReference type="InterPro" id="IPR045864">
    <property type="entry name" value="aa-tRNA-synth_II/BPL/LPL"/>
</dbReference>
<gene>
    <name evidence="15" type="primary">pheT</name>
    <name evidence="20" type="ORF">SAMN04490178_10539</name>
</gene>
<dbReference type="OrthoDB" id="9805455at2"/>
<dbReference type="Pfam" id="PF01588">
    <property type="entry name" value="tRNA_bind"/>
    <property type="match status" value="1"/>
</dbReference>
<evidence type="ECO:0000256" key="12">
    <source>
        <dbReference type="ARBA" id="ARBA00022917"/>
    </source>
</evidence>
<dbReference type="GO" id="GO:0009328">
    <property type="term" value="C:phenylalanine-tRNA ligase complex"/>
    <property type="evidence" value="ECO:0007669"/>
    <property type="project" value="TreeGrafter"/>
</dbReference>
<dbReference type="Gene3D" id="3.30.930.10">
    <property type="entry name" value="Bira Bifunctional Protein, Domain 2"/>
    <property type="match status" value="1"/>
</dbReference>
<comment type="subcellular location">
    <subcellularLocation>
        <location evidence="1 15">Cytoplasm</location>
    </subcellularLocation>
</comment>
<evidence type="ECO:0000256" key="11">
    <source>
        <dbReference type="ARBA" id="ARBA00022884"/>
    </source>
</evidence>
<dbReference type="HAMAP" id="MF_00283">
    <property type="entry name" value="Phe_tRNA_synth_beta1"/>
    <property type="match status" value="1"/>
</dbReference>
<evidence type="ECO:0000256" key="7">
    <source>
        <dbReference type="ARBA" id="ARBA00022723"/>
    </source>
</evidence>
<proteinExistence type="inferred from homology"/>
<dbReference type="SMART" id="SM00874">
    <property type="entry name" value="B5"/>
    <property type="match status" value="1"/>
</dbReference>
<dbReference type="InterPro" id="IPR036690">
    <property type="entry name" value="Fdx_antiC-bd_sf"/>
</dbReference>
<dbReference type="SUPFAM" id="SSF46955">
    <property type="entry name" value="Putative DNA-binding domain"/>
    <property type="match status" value="1"/>
</dbReference>
<keyword evidence="10 15" id="KW-0460">Magnesium</keyword>
<evidence type="ECO:0000256" key="9">
    <source>
        <dbReference type="ARBA" id="ARBA00022840"/>
    </source>
</evidence>
<dbReference type="Pfam" id="PF03484">
    <property type="entry name" value="B5"/>
    <property type="match status" value="1"/>
</dbReference>
<keyword evidence="7 15" id="KW-0479">Metal-binding</keyword>
<evidence type="ECO:0000256" key="16">
    <source>
        <dbReference type="PROSITE-ProRule" id="PRU00209"/>
    </source>
</evidence>
<dbReference type="InterPro" id="IPR005121">
    <property type="entry name" value="Fdx_antiC-bd"/>
</dbReference>
<dbReference type="SUPFAM" id="SSF55681">
    <property type="entry name" value="Class II aaRS and biotin synthetases"/>
    <property type="match status" value="1"/>
</dbReference>
<dbReference type="GO" id="GO:0005524">
    <property type="term" value="F:ATP binding"/>
    <property type="evidence" value="ECO:0007669"/>
    <property type="project" value="UniProtKB-UniRule"/>
</dbReference>
<evidence type="ECO:0000313" key="21">
    <source>
        <dbReference type="Proteomes" id="UP000198847"/>
    </source>
</evidence>
<feature type="domain" description="FDX-ACB" evidence="18">
    <location>
        <begin position="720"/>
        <end position="813"/>
    </location>
</feature>
<dbReference type="STRING" id="112903.SAMN04490178_10539"/>
<dbReference type="FunFam" id="3.30.70.380:FF:000001">
    <property type="entry name" value="Phenylalanine--tRNA ligase beta subunit"/>
    <property type="match status" value="1"/>
</dbReference>